<evidence type="ECO:0000256" key="3">
    <source>
        <dbReference type="ARBA" id="ARBA00022989"/>
    </source>
</evidence>
<gene>
    <name evidence="6" type="ORF">SAMN02745775_102307</name>
</gene>
<dbReference type="STRING" id="1123062.SAMN02745775_102307"/>
<feature type="transmembrane region" description="Helical" evidence="5">
    <location>
        <begin position="202"/>
        <end position="224"/>
    </location>
</feature>
<accession>A0A1I3Z8Y6</accession>
<dbReference type="OrthoDB" id="958273at2"/>
<proteinExistence type="predicted"/>
<dbReference type="Gene3D" id="1.50.10.150">
    <property type="entry name" value="Voltage-dependent anion channel"/>
    <property type="match status" value="1"/>
</dbReference>
<dbReference type="InterPro" id="IPR052951">
    <property type="entry name" value="Tellurite_res_ion_channel"/>
</dbReference>
<name>A0A1I3Z8Y6_9PROT</name>
<keyword evidence="2 5" id="KW-0812">Transmembrane</keyword>
<evidence type="ECO:0000256" key="4">
    <source>
        <dbReference type="ARBA" id="ARBA00023136"/>
    </source>
</evidence>
<evidence type="ECO:0000313" key="7">
    <source>
        <dbReference type="Proteomes" id="UP000199473"/>
    </source>
</evidence>
<feature type="transmembrane region" description="Helical" evidence="5">
    <location>
        <begin position="284"/>
        <end position="302"/>
    </location>
</feature>
<feature type="transmembrane region" description="Helical" evidence="5">
    <location>
        <begin position="260"/>
        <end position="278"/>
    </location>
</feature>
<feature type="transmembrane region" description="Helical" evidence="5">
    <location>
        <begin position="85"/>
        <end position="107"/>
    </location>
</feature>
<feature type="transmembrane region" description="Helical" evidence="5">
    <location>
        <begin position="170"/>
        <end position="190"/>
    </location>
</feature>
<dbReference type="PANTHER" id="PTHR37955">
    <property type="entry name" value="TELLURITE RESISTANCE PROTEIN TEHA"/>
    <property type="match status" value="1"/>
</dbReference>
<dbReference type="GO" id="GO:0005886">
    <property type="term" value="C:plasma membrane"/>
    <property type="evidence" value="ECO:0007669"/>
    <property type="project" value="TreeGrafter"/>
</dbReference>
<evidence type="ECO:0000313" key="6">
    <source>
        <dbReference type="EMBL" id="SFK40608.1"/>
    </source>
</evidence>
<evidence type="ECO:0000256" key="1">
    <source>
        <dbReference type="ARBA" id="ARBA00004141"/>
    </source>
</evidence>
<feature type="transmembrane region" description="Helical" evidence="5">
    <location>
        <begin position="43"/>
        <end position="65"/>
    </location>
</feature>
<dbReference type="PANTHER" id="PTHR37955:SF1">
    <property type="entry name" value="DEP DOMAIN-CONTAINING PROTEIN"/>
    <property type="match status" value="1"/>
</dbReference>
<keyword evidence="4 5" id="KW-0472">Membrane</keyword>
<keyword evidence="3 5" id="KW-1133">Transmembrane helix</keyword>
<evidence type="ECO:0000256" key="2">
    <source>
        <dbReference type="ARBA" id="ARBA00022692"/>
    </source>
</evidence>
<sequence length="319" mass="33484">MKIDPVATMAPTLAFLPLPLLAMPMGLGGVGLAWRQAAMTLDITGAVGEALLALTVLVWAVIVGAQGWRWWRHPDAFAQEAANPVRLAFLAAPTIGLMITAAAAWPYAPRLGAALWALAVPLHLLVAMLLLRRVLLGRADAAMLAPPLLIPFVGNILAPALGARMGFIDASWMMFGVGLLLWLVMMPLLLHRFFAGPKLPAALLPSVAIFLAPPAVGALALVALTGEAGGASLALTGLAVLIAAVLVSMARHFAALPFSIVWWSFTFPAAAFAILVMVEGFHPLLCWVALGIATGITGYVAWRTAMAAKAGVFFRAESH</sequence>
<evidence type="ECO:0000256" key="5">
    <source>
        <dbReference type="SAM" id="Phobius"/>
    </source>
</evidence>
<dbReference type="Pfam" id="PF03595">
    <property type="entry name" value="SLAC1"/>
    <property type="match status" value="1"/>
</dbReference>
<dbReference type="Proteomes" id="UP000199473">
    <property type="component" value="Unassembled WGS sequence"/>
</dbReference>
<feature type="transmembrane region" description="Helical" evidence="5">
    <location>
        <begin position="230"/>
        <end position="248"/>
    </location>
</feature>
<feature type="transmembrane region" description="Helical" evidence="5">
    <location>
        <begin position="143"/>
        <end position="164"/>
    </location>
</feature>
<protein>
    <submittedName>
        <fullName evidence="6">Tellurite resistance protein</fullName>
    </submittedName>
</protein>
<dbReference type="InterPro" id="IPR004695">
    <property type="entry name" value="SLAC1/Mae1/Ssu1/TehA"/>
</dbReference>
<reference evidence="6 7" key="1">
    <citation type="submission" date="2016-10" db="EMBL/GenBank/DDBJ databases">
        <authorList>
            <person name="de Groot N.N."/>
        </authorList>
    </citation>
    <scope>NUCLEOTIDE SEQUENCE [LARGE SCALE GENOMIC DNA]</scope>
    <source>
        <strain evidence="6 7">DSM 19981</strain>
    </source>
</reference>
<keyword evidence="7" id="KW-1185">Reference proteome</keyword>
<feature type="transmembrane region" description="Helical" evidence="5">
    <location>
        <begin position="113"/>
        <end position="131"/>
    </location>
</feature>
<organism evidence="6 7">
    <name type="scientific">Falsiroseomonas stagni DSM 19981</name>
    <dbReference type="NCBI Taxonomy" id="1123062"/>
    <lineage>
        <taxon>Bacteria</taxon>
        <taxon>Pseudomonadati</taxon>
        <taxon>Pseudomonadota</taxon>
        <taxon>Alphaproteobacteria</taxon>
        <taxon>Acetobacterales</taxon>
        <taxon>Roseomonadaceae</taxon>
        <taxon>Falsiroseomonas</taxon>
    </lineage>
</organism>
<dbReference type="GO" id="GO:0046583">
    <property type="term" value="F:monoatomic cation efflux transmembrane transporter activity"/>
    <property type="evidence" value="ECO:0007669"/>
    <property type="project" value="TreeGrafter"/>
</dbReference>
<comment type="subcellular location">
    <subcellularLocation>
        <location evidence="1">Membrane</location>
        <topology evidence="1">Multi-pass membrane protein</topology>
    </subcellularLocation>
</comment>
<dbReference type="AlphaFoldDB" id="A0A1I3Z8Y6"/>
<dbReference type="InterPro" id="IPR038665">
    <property type="entry name" value="Voltage-dep_anion_channel_sf"/>
</dbReference>
<dbReference type="EMBL" id="FOSQ01000002">
    <property type="protein sequence ID" value="SFK40608.1"/>
    <property type="molecule type" value="Genomic_DNA"/>
</dbReference>